<organism evidence="9 10">
    <name type="scientific">Actinomadura rugatobispora</name>
    <dbReference type="NCBI Taxonomy" id="1994"/>
    <lineage>
        <taxon>Bacteria</taxon>
        <taxon>Bacillati</taxon>
        <taxon>Actinomycetota</taxon>
        <taxon>Actinomycetes</taxon>
        <taxon>Streptosporangiales</taxon>
        <taxon>Thermomonosporaceae</taxon>
        <taxon>Actinomadura</taxon>
    </lineage>
</organism>
<gene>
    <name evidence="9" type="ORF">ACFPZN_50660</name>
</gene>
<evidence type="ECO:0000313" key="9">
    <source>
        <dbReference type="EMBL" id="MFC5753933.1"/>
    </source>
</evidence>
<reference evidence="10" key="1">
    <citation type="journal article" date="2019" name="Int. J. Syst. Evol. Microbiol.">
        <title>The Global Catalogue of Microorganisms (GCM) 10K type strain sequencing project: providing services to taxonomists for standard genome sequencing and annotation.</title>
        <authorList>
            <consortium name="The Broad Institute Genomics Platform"/>
            <consortium name="The Broad Institute Genome Sequencing Center for Infectious Disease"/>
            <person name="Wu L."/>
            <person name="Ma J."/>
        </authorList>
    </citation>
    <scope>NUCLEOTIDE SEQUENCE [LARGE SCALE GENOMIC DNA]</scope>
    <source>
        <strain evidence="10">KCTC 42087</strain>
    </source>
</reference>
<keyword evidence="5" id="KW-0418">Kinase</keyword>
<feature type="compositionally biased region" description="Pro residues" evidence="7">
    <location>
        <begin position="371"/>
        <end position="381"/>
    </location>
</feature>
<evidence type="ECO:0000256" key="2">
    <source>
        <dbReference type="ARBA" id="ARBA00022527"/>
    </source>
</evidence>
<keyword evidence="6" id="KW-0067">ATP-binding</keyword>
<dbReference type="PANTHER" id="PTHR43289">
    <property type="entry name" value="MITOGEN-ACTIVATED PROTEIN KINASE KINASE KINASE 20-RELATED"/>
    <property type="match status" value="1"/>
</dbReference>
<feature type="region of interest" description="Disordered" evidence="7">
    <location>
        <begin position="345"/>
        <end position="384"/>
    </location>
</feature>
<keyword evidence="10" id="KW-1185">Reference proteome</keyword>
<dbReference type="SUPFAM" id="SSF56112">
    <property type="entry name" value="Protein kinase-like (PK-like)"/>
    <property type="match status" value="1"/>
</dbReference>
<evidence type="ECO:0000313" key="10">
    <source>
        <dbReference type="Proteomes" id="UP001596074"/>
    </source>
</evidence>
<accession>A0ABW1AHJ4</accession>
<evidence type="ECO:0000256" key="7">
    <source>
        <dbReference type="SAM" id="MobiDB-lite"/>
    </source>
</evidence>
<name>A0ABW1AHJ4_9ACTN</name>
<evidence type="ECO:0000256" key="4">
    <source>
        <dbReference type="ARBA" id="ARBA00022741"/>
    </source>
</evidence>
<dbReference type="Gene3D" id="1.10.510.10">
    <property type="entry name" value="Transferase(Phosphotransferase) domain 1"/>
    <property type="match status" value="1"/>
</dbReference>
<sequence>MEPGLRLTERYRLVERLDGGGTGHVWRAWDEALNRPVAVRIPGFARVGGGSGRPGPPHARVVDRVVNAVRITHPAFVTVYDCDRTRDGDGRQVSYIVTAFLDGETLAERIARGTPPVPEALECCAQVAAALAAAHAAGVAHGDLRPEKVFLTPDGVRIVGLGMASHGAPARGGGAAPEAGQAADVLALGDLLGACLPEPPAEDSAGGSAEGSAEDAAEGSAPETPEEVVRLGALCRSPDPAARPAAARAAEILAGALGREPGADGEPVLPASPGGPGPSDATAVLDRPEDLESRQADAPERPSRSRSPALDGDRAAVFRVAVAVTLAAASLAAILVVAGRGSLPGPSPGQGGSAPPLPAPASPRGAEPTETAPPGPTPDPAPEVFATLGRLQPIVDRGQASGAIRSDVAVDLNNLITNLRNDLASGRTGDAPLKLAQLREKIETRLRERALDDEVAARMTDVLSNTAAP</sequence>
<feature type="region of interest" description="Disordered" evidence="7">
    <location>
        <begin position="258"/>
        <end position="311"/>
    </location>
</feature>
<evidence type="ECO:0000259" key="8">
    <source>
        <dbReference type="PROSITE" id="PS50011"/>
    </source>
</evidence>
<dbReference type="PROSITE" id="PS50011">
    <property type="entry name" value="PROTEIN_KINASE_DOM"/>
    <property type="match status" value="1"/>
</dbReference>
<feature type="region of interest" description="Disordered" evidence="7">
    <location>
        <begin position="196"/>
        <end position="227"/>
    </location>
</feature>
<evidence type="ECO:0000256" key="5">
    <source>
        <dbReference type="ARBA" id="ARBA00022777"/>
    </source>
</evidence>
<feature type="domain" description="Protein kinase" evidence="8">
    <location>
        <begin position="11"/>
        <end position="269"/>
    </location>
</feature>
<comment type="caution">
    <text evidence="9">The sequence shown here is derived from an EMBL/GenBank/DDBJ whole genome shotgun (WGS) entry which is preliminary data.</text>
</comment>
<protein>
    <recommendedName>
        <fullName evidence="1">non-specific serine/threonine protein kinase</fullName>
        <ecNumber evidence="1">2.7.11.1</ecNumber>
    </recommendedName>
</protein>
<feature type="compositionally biased region" description="Low complexity" evidence="7">
    <location>
        <begin position="196"/>
        <end position="211"/>
    </location>
</feature>
<evidence type="ECO:0000256" key="3">
    <source>
        <dbReference type="ARBA" id="ARBA00022679"/>
    </source>
</evidence>
<dbReference type="EC" id="2.7.11.1" evidence="1"/>
<proteinExistence type="predicted"/>
<dbReference type="InterPro" id="IPR011009">
    <property type="entry name" value="Kinase-like_dom_sf"/>
</dbReference>
<keyword evidence="2" id="KW-0723">Serine/threonine-protein kinase</keyword>
<keyword evidence="3" id="KW-0808">Transferase</keyword>
<dbReference type="InterPro" id="IPR000719">
    <property type="entry name" value="Prot_kinase_dom"/>
</dbReference>
<dbReference type="PANTHER" id="PTHR43289:SF6">
    <property type="entry name" value="SERINE_THREONINE-PROTEIN KINASE NEKL-3"/>
    <property type="match status" value="1"/>
</dbReference>
<dbReference type="Proteomes" id="UP001596074">
    <property type="component" value="Unassembled WGS sequence"/>
</dbReference>
<keyword evidence="4" id="KW-0547">Nucleotide-binding</keyword>
<dbReference type="EMBL" id="JBHSON010000129">
    <property type="protein sequence ID" value="MFC5753933.1"/>
    <property type="molecule type" value="Genomic_DNA"/>
</dbReference>
<dbReference type="RefSeq" id="WP_378291489.1">
    <property type="nucleotide sequence ID" value="NZ_JBHSON010000129.1"/>
</dbReference>
<evidence type="ECO:0000256" key="6">
    <source>
        <dbReference type="ARBA" id="ARBA00022840"/>
    </source>
</evidence>
<feature type="compositionally biased region" description="Basic and acidic residues" evidence="7">
    <location>
        <begin position="286"/>
        <end position="303"/>
    </location>
</feature>
<dbReference type="Gene3D" id="3.30.200.20">
    <property type="entry name" value="Phosphorylase Kinase, domain 1"/>
    <property type="match status" value="1"/>
</dbReference>
<evidence type="ECO:0000256" key="1">
    <source>
        <dbReference type="ARBA" id="ARBA00012513"/>
    </source>
</evidence>
<dbReference type="SMART" id="SM00220">
    <property type="entry name" value="S_TKc"/>
    <property type="match status" value="1"/>
</dbReference>